<gene>
    <name evidence="1" type="ORF">CSOL1703_00012566</name>
</gene>
<protein>
    <submittedName>
        <fullName evidence="1">Uncharacterized protein</fullName>
    </submittedName>
</protein>
<dbReference type="EMBL" id="CABFOC020000013">
    <property type="protein sequence ID" value="CAH0045933.1"/>
    <property type="molecule type" value="Genomic_DNA"/>
</dbReference>
<dbReference type="AlphaFoldDB" id="A0A9N9WBH7"/>
<dbReference type="Proteomes" id="UP000775872">
    <property type="component" value="Unassembled WGS sequence"/>
</dbReference>
<sequence>MNGVRSDVFGPASLAVHGSIGAYIAINYPSTYPSQSGPMRIGENHDILVFADYRRPQMAISCTLNLDIYQRGAAMFGLHSKVFQRRGDLTSRLTNSVGAGHRLMVEYFLSLDASPNQDNQSLLRAVRSGESDLICLLLHHAVDPKRSSPVEAALMVAVEPRSL</sequence>
<evidence type="ECO:0000313" key="2">
    <source>
        <dbReference type="Proteomes" id="UP000775872"/>
    </source>
</evidence>
<organism evidence="1 2">
    <name type="scientific">Clonostachys solani</name>
    <dbReference type="NCBI Taxonomy" id="160281"/>
    <lineage>
        <taxon>Eukaryota</taxon>
        <taxon>Fungi</taxon>
        <taxon>Dikarya</taxon>
        <taxon>Ascomycota</taxon>
        <taxon>Pezizomycotina</taxon>
        <taxon>Sordariomycetes</taxon>
        <taxon>Hypocreomycetidae</taxon>
        <taxon>Hypocreales</taxon>
        <taxon>Bionectriaceae</taxon>
        <taxon>Clonostachys</taxon>
    </lineage>
</organism>
<evidence type="ECO:0000313" key="1">
    <source>
        <dbReference type="EMBL" id="CAH0045933.1"/>
    </source>
</evidence>
<accession>A0A9N9WBH7</accession>
<reference evidence="1" key="1">
    <citation type="submission" date="2021-10" db="EMBL/GenBank/DDBJ databases">
        <authorList>
            <person name="Piombo E."/>
        </authorList>
    </citation>
    <scope>NUCLEOTIDE SEQUENCE</scope>
</reference>
<comment type="caution">
    <text evidence="1">The sequence shown here is derived from an EMBL/GenBank/DDBJ whole genome shotgun (WGS) entry which is preliminary data.</text>
</comment>
<name>A0A9N9WBH7_9HYPO</name>
<proteinExistence type="predicted"/>
<keyword evidence="2" id="KW-1185">Reference proteome</keyword>